<dbReference type="AlphaFoldDB" id="A0A1Z5RQA9"/>
<dbReference type="Proteomes" id="UP000000768">
    <property type="component" value="Chromosome 4"/>
</dbReference>
<organism evidence="2 3">
    <name type="scientific">Sorghum bicolor</name>
    <name type="common">Sorghum</name>
    <name type="synonym">Sorghum vulgare</name>
    <dbReference type="NCBI Taxonomy" id="4558"/>
    <lineage>
        <taxon>Eukaryota</taxon>
        <taxon>Viridiplantae</taxon>
        <taxon>Streptophyta</taxon>
        <taxon>Embryophyta</taxon>
        <taxon>Tracheophyta</taxon>
        <taxon>Spermatophyta</taxon>
        <taxon>Magnoliopsida</taxon>
        <taxon>Liliopsida</taxon>
        <taxon>Poales</taxon>
        <taxon>Poaceae</taxon>
        <taxon>PACMAD clade</taxon>
        <taxon>Panicoideae</taxon>
        <taxon>Andropogonodae</taxon>
        <taxon>Andropogoneae</taxon>
        <taxon>Sorghinae</taxon>
        <taxon>Sorghum</taxon>
    </lineage>
</organism>
<reference evidence="3" key="2">
    <citation type="journal article" date="2018" name="Plant J.">
        <title>The Sorghum bicolor reference genome: improved assembly, gene annotations, a transcriptome atlas, and signatures of genome organization.</title>
        <authorList>
            <person name="McCormick R.F."/>
            <person name="Truong S.K."/>
            <person name="Sreedasyam A."/>
            <person name="Jenkins J."/>
            <person name="Shu S."/>
            <person name="Sims D."/>
            <person name="Kennedy M."/>
            <person name="Amirebrahimi M."/>
            <person name="Weers B.D."/>
            <person name="McKinley B."/>
            <person name="Mattison A."/>
            <person name="Morishige D.T."/>
            <person name="Grimwood J."/>
            <person name="Schmutz J."/>
            <person name="Mullet J.E."/>
        </authorList>
    </citation>
    <scope>NUCLEOTIDE SEQUENCE [LARGE SCALE GENOMIC DNA]</scope>
    <source>
        <strain evidence="3">cv. BTx623</strain>
    </source>
</reference>
<accession>A0A1Z5RQA9</accession>
<dbReference type="InParanoid" id="A0A1Z5RQA9"/>
<gene>
    <name evidence="2" type="ORF">SORBI_3004G326650</name>
</gene>
<evidence type="ECO:0000256" key="1">
    <source>
        <dbReference type="SAM" id="MobiDB-lite"/>
    </source>
</evidence>
<feature type="compositionally biased region" description="Low complexity" evidence="1">
    <location>
        <begin position="28"/>
        <end position="43"/>
    </location>
</feature>
<reference evidence="2 3" key="1">
    <citation type="journal article" date="2009" name="Nature">
        <title>The Sorghum bicolor genome and the diversification of grasses.</title>
        <authorList>
            <person name="Paterson A.H."/>
            <person name="Bowers J.E."/>
            <person name="Bruggmann R."/>
            <person name="Dubchak I."/>
            <person name="Grimwood J."/>
            <person name="Gundlach H."/>
            <person name="Haberer G."/>
            <person name="Hellsten U."/>
            <person name="Mitros T."/>
            <person name="Poliakov A."/>
            <person name="Schmutz J."/>
            <person name="Spannagl M."/>
            <person name="Tang H."/>
            <person name="Wang X."/>
            <person name="Wicker T."/>
            <person name="Bharti A.K."/>
            <person name="Chapman J."/>
            <person name="Feltus F.A."/>
            <person name="Gowik U."/>
            <person name="Grigoriev I.V."/>
            <person name="Lyons E."/>
            <person name="Maher C.A."/>
            <person name="Martis M."/>
            <person name="Narechania A."/>
            <person name="Otillar R.P."/>
            <person name="Penning B.W."/>
            <person name="Salamov A.A."/>
            <person name="Wang Y."/>
            <person name="Zhang L."/>
            <person name="Carpita N.C."/>
            <person name="Freeling M."/>
            <person name="Gingle A.R."/>
            <person name="Hash C.T."/>
            <person name="Keller B."/>
            <person name="Klein P."/>
            <person name="Kresovich S."/>
            <person name="McCann M.C."/>
            <person name="Ming R."/>
            <person name="Peterson D.G."/>
            <person name="Mehboob-ur-Rahman"/>
            <person name="Ware D."/>
            <person name="Westhoff P."/>
            <person name="Mayer K.F."/>
            <person name="Messing J."/>
            <person name="Rokhsar D.S."/>
        </authorList>
    </citation>
    <scope>NUCLEOTIDE SEQUENCE [LARGE SCALE GENOMIC DNA]</scope>
    <source>
        <strain evidence="3">cv. BTx623</strain>
    </source>
</reference>
<keyword evidence="3" id="KW-1185">Reference proteome</keyword>
<sequence length="154" mass="16535">MYLPSRIGSRQHRTAKGRGRNRWQRGCSGAAASSPSGLSGTPPQWLGPAALRECDLRSAPATGTWPRRRRRRSQPGAPAAQGRDGHGLRARSPAWLRRRRVLVPCVAAHACCSSVARAAARACCEVADRACCSPVLLWGDGSGSLAACVQRRRQ</sequence>
<feature type="compositionally biased region" description="Basic residues" evidence="1">
    <location>
        <begin position="9"/>
        <end position="23"/>
    </location>
</feature>
<proteinExistence type="predicted"/>
<dbReference type="EMBL" id="CM000763">
    <property type="protein sequence ID" value="OQU85857.1"/>
    <property type="molecule type" value="Genomic_DNA"/>
</dbReference>
<name>A0A1Z5RQA9_SORBI</name>
<feature type="region of interest" description="Disordered" evidence="1">
    <location>
        <begin position="1"/>
        <end position="90"/>
    </location>
</feature>
<evidence type="ECO:0000313" key="2">
    <source>
        <dbReference type="EMBL" id="OQU85857.1"/>
    </source>
</evidence>
<evidence type="ECO:0000313" key="3">
    <source>
        <dbReference type="Proteomes" id="UP000000768"/>
    </source>
</evidence>
<protein>
    <submittedName>
        <fullName evidence="2">Uncharacterized protein</fullName>
    </submittedName>
</protein>
<dbReference type="Gramene" id="OQU85857">
    <property type="protein sequence ID" value="OQU85857"/>
    <property type="gene ID" value="SORBI_3004G326650"/>
</dbReference>